<feature type="domain" description="TraD/TraG TraM recognition site" evidence="3">
    <location>
        <begin position="643"/>
        <end position="751"/>
    </location>
</feature>
<keyword evidence="2" id="KW-0472">Membrane</keyword>
<organism evidence="4 5">
    <name type="scientific">Lactococcus lactis subsp. lactis</name>
    <name type="common">Streptococcus lactis</name>
    <dbReference type="NCBI Taxonomy" id="1360"/>
    <lineage>
        <taxon>Bacteria</taxon>
        <taxon>Bacillati</taxon>
        <taxon>Bacillota</taxon>
        <taxon>Bacilli</taxon>
        <taxon>Lactobacillales</taxon>
        <taxon>Streptococcaceae</taxon>
        <taxon>Lactococcus</taxon>
    </lineage>
</organism>
<feature type="transmembrane region" description="Helical" evidence="2">
    <location>
        <begin position="60"/>
        <end position="78"/>
    </location>
</feature>
<keyword evidence="2" id="KW-0812">Transmembrane</keyword>
<feature type="compositionally biased region" description="Basic and acidic residues" evidence="1">
    <location>
        <begin position="876"/>
        <end position="891"/>
    </location>
</feature>
<feature type="transmembrane region" description="Helical" evidence="2">
    <location>
        <begin position="133"/>
        <end position="151"/>
    </location>
</feature>
<accession>A0A2Z3KKT7</accession>
<dbReference type="Gene3D" id="3.40.50.300">
    <property type="entry name" value="P-loop containing nucleotide triphosphate hydrolases"/>
    <property type="match status" value="1"/>
</dbReference>
<dbReference type="AlphaFoldDB" id="A0A2Z3KKT7"/>
<feature type="transmembrane region" description="Helical" evidence="2">
    <location>
        <begin position="84"/>
        <end position="103"/>
    </location>
</feature>
<proteinExistence type="predicted"/>
<dbReference type="EMBL" id="CP028160">
    <property type="protein sequence ID" value="AWN66515.1"/>
    <property type="molecule type" value="Genomic_DNA"/>
</dbReference>
<feature type="compositionally biased region" description="Basic and acidic residues" evidence="1">
    <location>
        <begin position="848"/>
        <end position="863"/>
    </location>
</feature>
<gene>
    <name evidence="4" type="ORF">LL14B4_10155</name>
</gene>
<evidence type="ECO:0000313" key="4">
    <source>
        <dbReference type="EMBL" id="AWN66515.1"/>
    </source>
</evidence>
<keyword evidence="2" id="KW-1133">Transmembrane helix</keyword>
<name>A0A2Z3KKT7_LACLL</name>
<reference evidence="4 5" key="1">
    <citation type="submission" date="2018-03" db="EMBL/GenBank/DDBJ databases">
        <title>Genome sequence of Lactococcus lactis strain 14B4 from almond drupe.</title>
        <authorList>
            <person name="Tran T.D."/>
            <person name="McGarvey J.A."/>
            <person name="Huynh S."/>
            <person name="Parker C.T."/>
        </authorList>
    </citation>
    <scope>NUCLEOTIDE SEQUENCE [LARGE SCALE GENOMIC DNA]</scope>
    <source>
        <strain evidence="4 5">14B4</strain>
    </source>
</reference>
<dbReference type="SUPFAM" id="SSF52540">
    <property type="entry name" value="P-loop containing nucleoside triphosphate hydrolases"/>
    <property type="match status" value="1"/>
</dbReference>
<dbReference type="GeneID" id="89634142"/>
<evidence type="ECO:0000256" key="2">
    <source>
        <dbReference type="SAM" id="Phobius"/>
    </source>
</evidence>
<feature type="region of interest" description="Disordered" evidence="1">
    <location>
        <begin position="848"/>
        <end position="891"/>
    </location>
</feature>
<dbReference type="Proteomes" id="UP000245919">
    <property type="component" value="Chromosome"/>
</dbReference>
<dbReference type="RefSeq" id="WP_109991204.1">
    <property type="nucleotide sequence ID" value="NZ_CP028160.1"/>
</dbReference>
<evidence type="ECO:0000313" key="5">
    <source>
        <dbReference type="Proteomes" id="UP000245919"/>
    </source>
</evidence>
<evidence type="ECO:0000259" key="3">
    <source>
        <dbReference type="Pfam" id="PF12696"/>
    </source>
</evidence>
<sequence>MQQRNNLNRELATKNKNVTKKTMLNNSFDLAGRLQMFIELKLAKHFKFAGLIKLFERIQVTLWGISGCLLVITIYSAFRPMTLSPILVILINILMILAGSLSYKYSMDFASRKEAIKVNLAEREKEQEKRIKHLLYLVALNFYIALTYFLTVEFQPIVFKQLALNQMFDQTHSGIFPPALSQALWFNFNTLPYVLLILVPGLLPASLMIYTQTYELFIKFREMFEQWGQARYFKSNIFNPVIENRGADHLPYLRIGLDVNTQTDLYLSPSARTVNLEGLGPIGSGKSAALQRPMLRQDAEKIFMYWRDYAKERRKHKTFKSFEKVWFTEERNGQYINGIKAIDPSNDLASHFFEELLLMGVPREAITYLNPPDPLSDSMQAFSGELESSVGTLVGTLMELVTRGSANPNPFYTNQSRTYLMNLLYLIKFSSEIPNPIDDKVGVRPTFKEFFAAVLYGGEMIRYERMLALEKFVEVLRIRYEKERMKTKVRTTKEAADFGNLENRYEIAKSTLNNWKTWLNVKEEDGKLTVEDVMDKDVSGLRTTMAELAQKTGLLRILTGHSNFDFDVLLKFGGFLIVNTSTAVLADYAPTVGKLVSLNFQNAVMRRNTNIDRTGEITESASHNAYFTSADDEKPPYLTSMEPDYLSNSRKYKIFNVFTHQATSQYDAFLTPADRDTLLAALRNKFVYQGLEIKDAERYSKTFGSKIVIETDYSKQVYDAKGDADGGRTSAREKLVNKPNITEDQLIKLPQFYMAGQYYDGKEVEPYVLIRTYPFFEEKLVKPEFNRADFDIWYADVQEALHEAENKNDVDASDPEVMAIINAVGEKQKHDQLTSGGTREFARRDIAQQLRKPDQHKKMERPRQSLTQKRNLARATLDKETQSLGPDKEFY</sequence>
<dbReference type="Pfam" id="PF12696">
    <property type="entry name" value="TraG-D_C"/>
    <property type="match status" value="1"/>
</dbReference>
<protein>
    <recommendedName>
        <fullName evidence="3">TraD/TraG TraM recognition site domain-containing protein</fullName>
    </recommendedName>
</protein>
<dbReference type="InterPro" id="IPR027417">
    <property type="entry name" value="P-loop_NTPase"/>
</dbReference>
<evidence type="ECO:0000256" key="1">
    <source>
        <dbReference type="SAM" id="MobiDB-lite"/>
    </source>
</evidence>
<dbReference type="InterPro" id="IPR032689">
    <property type="entry name" value="TraG-D_C"/>
</dbReference>